<reference evidence="10 11" key="1">
    <citation type="journal article" date="2011" name="Proc. Natl. Acad. Sci. U.S.A.">
        <title>Evolutionary erosion of yeast sex chromosomes by mating-type switching accidents.</title>
        <authorList>
            <person name="Gordon J.L."/>
            <person name="Armisen D."/>
            <person name="Proux-Wera E."/>
            <person name="Oheigeartaigh S.S."/>
            <person name="Byrne K.P."/>
            <person name="Wolfe K.H."/>
        </authorList>
    </citation>
    <scope>NUCLEOTIDE SEQUENCE [LARGE SCALE GENOMIC DNA]</scope>
    <source>
        <strain evidence="11">ATCC MYA-139 / BCRC 22969 / CBS 8797 / CCRC 22969 / KCTC 17520 / NBRC 10181 / NCYC 3082</strain>
    </source>
</reference>
<dbReference type="GO" id="GO:0006351">
    <property type="term" value="P:DNA-templated transcription"/>
    <property type="evidence" value="ECO:0007669"/>
    <property type="project" value="InterPro"/>
</dbReference>
<evidence type="ECO:0000313" key="10">
    <source>
        <dbReference type="EMBL" id="CCK68945.1"/>
    </source>
</evidence>
<dbReference type="PANTHER" id="PTHR47782:SF1">
    <property type="entry name" value="PYRIMIDINE PATHWAY REGULATORY PROTEIN 1"/>
    <property type="match status" value="1"/>
</dbReference>
<sequence length="888" mass="100984">MVKRHHNESLVAQKESKKPKGNIEKLLSIESAAKRSNSIPKSRSACKRCRSKKTKCDQKLPSCGKCTKLNTPCISVDPATGEDVPRSYILFLEDRVSTMARALLDNNIDPWKISFNVPGKEDDPPYREQYLQGEAINDTILGRFLVRRGEELIQDVPKVKNETSQEFLNHETSDSHNMSERGSAAEYPRKRLELEESNNNISQLASMEVQSADSFLGDSSGISFAKLVFTAANFSPELMVIDPDNSIESKETQLIQYKYIETAKEFDSCQLPSREEAEKLIMRFFIDTNSQLPIFHREYFLKKYFEPIYGSWNGHLSLASDNTKINTAFELPKNLYTTPDNNGDADLFDLSKPWHQPYLNYNGSKKSNNKIKVPARFEIPICFFLNYLLFAIGHTTQVLNADAVKVATFKRCAQSYSDSLFATTDRLEGLSGTLLLAIYSLMRPNVPGVWYIMGSVLRLTVDLGLHTEKLNRNYDPFTRELRRRLFWCVYSLDRQICSYFGRPFGIPEESITTRFPSMLDDSSILSNDPAVDDYSDNSEISGSSKVVATAMFKIRKIQACVVKVLYAPHAELPRQYFNLEDWRTVVSADLDHWYKVEVPKSFENMNCQFNTYLFDLNYHYTKNILYGLSPKCPTLNEQAFQTVFSSTKGTIDVFHDLRVTRKLSYTWVAVHNMFMTGMTYLYVIYYYSGKSIDESRETVGEYTGKVLNVLKDLVGTCETAKNCHNTFKVLCAAVIRLRYGDDEISGTDVIFEQSCDEENLDSTNTLSNAINFSLDQFFNELGRLDNIDTSNHVKKPTEDATDDHNTTGDTSPYILNPMMGPAATSSSALPNESRETAPLQNCKNSVFEKDMSDLLYQVTSQSVWDELFLKNGPEETPNGRTGNEFMLL</sequence>
<comment type="subcellular location">
    <subcellularLocation>
        <location evidence="1">Nucleus</location>
    </subcellularLocation>
</comment>
<dbReference type="GO" id="GO:0008270">
    <property type="term" value="F:zinc ion binding"/>
    <property type="evidence" value="ECO:0007669"/>
    <property type="project" value="EnsemblFungi"/>
</dbReference>
<keyword evidence="5" id="KW-0238">DNA-binding</keyword>
<dbReference type="InterPro" id="IPR001138">
    <property type="entry name" value="Zn2Cys6_DnaBD"/>
</dbReference>
<dbReference type="InterPro" id="IPR046347">
    <property type="entry name" value="bZIP_sf"/>
</dbReference>
<evidence type="ECO:0000256" key="8">
    <source>
        <dbReference type="SAM" id="MobiDB-lite"/>
    </source>
</evidence>
<feature type="domain" description="Zn(2)-C6 fungal-type" evidence="9">
    <location>
        <begin position="45"/>
        <end position="75"/>
    </location>
</feature>
<dbReference type="InterPro" id="IPR052202">
    <property type="entry name" value="Yeast_MetPath_Reg"/>
</dbReference>
<dbReference type="PROSITE" id="PS50048">
    <property type="entry name" value="ZN2_CY6_FUNGAL_2"/>
    <property type="match status" value="1"/>
</dbReference>
<dbReference type="AlphaFoldDB" id="J7R2A6"/>
<organism evidence="10 11">
    <name type="scientific">Huiozyma naganishii (strain ATCC MYA-139 / BCRC 22969 / CBS 8797 / KCTC 17520 / NBRC 10181 / NCYC 3082 / Yp74L-3)</name>
    <name type="common">Yeast</name>
    <name type="synonym">Kazachstania naganishii</name>
    <dbReference type="NCBI Taxonomy" id="1071383"/>
    <lineage>
        <taxon>Eukaryota</taxon>
        <taxon>Fungi</taxon>
        <taxon>Dikarya</taxon>
        <taxon>Ascomycota</taxon>
        <taxon>Saccharomycotina</taxon>
        <taxon>Saccharomycetes</taxon>
        <taxon>Saccharomycetales</taxon>
        <taxon>Saccharomycetaceae</taxon>
        <taxon>Huiozyma</taxon>
    </lineage>
</organism>
<keyword evidence="7" id="KW-0539">Nucleus</keyword>
<dbReference type="SUPFAM" id="SSF57701">
    <property type="entry name" value="Zn2/Cys6 DNA-binding domain"/>
    <property type="match status" value="1"/>
</dbReference>
<evidence type="ECO:0000313" key="11">
    <source>
        <dbReference type="Proteomes" id="UP000006310"/>
    </source>
</evidence>
<keyword evidence="2" id="KW-0479">Metal-binding</keyword>
<evidence type="ECO:0000259" key="9">
    <source>
        <dbReference type="PROSITE" id="PS50048"/>
    </source>
</evidence>
<dbReference type="Pfam" id="PF00172">
    <property type="entry name" value="Zn_clus"/>
    <property type="match status" value="1"/>
</dbReference>
<name>J7R2A6_HUIN7</name>
<feature type="region of interest" description="Disordered" evidence="8">
    <location>
        <begin position="1"/>
        <end position="24"/>
    </location>
</feature>
<evidence type="ECO:0000256" key="4">
    <source>
        <dbReference type="ARBA" id="ARBA00023015"/>
    </source>
</evidence>
<evidence type="ECO:0000256" key="5">
    <source>
        <dbReference type="ARBA" id="ARBA00023125"/>
    </source>
</evidence>
<dbReference type="SMART" id="SM00066">
    <property type="entry name" value="GAL4"/>
    <property type="match status" value="1"/>
</dbReference>
<feature type="region of interest" description="Disordered" evidence="8">
    <location>
        <begin position="789"/>
        <end position="837"/>
    </location>
</feature>
<accession>J7R2A6</accession>
<dbReference type="HOGENOM" id="CLU_004517_1_1_1"/>
<dbReference type="CDD" id="cd12148">
    <property type="entry name" value="fungal_TF_MHR"/>
    <property type="match status" value="1"/>
</dbReference>
<dbReference type="EMBL" id="HE978315">
    <property type="protein sequence ID" value="CCK68945.1"/>
    <property type="molecule type" value="Genomic_DNA"/>
</dbReference>
<dbReference type="RefSeq" id="XP_022463191.1">
    <property type="nucleotide sequence ID" value="XM_022606502.1"/>
</dbReference>
<dbReference type="PANTHER" id="PTHR47782">
    <property type="entry name" value="ZN(II)2CYS6 TRANSCRIPTION FACTOR (EUROFUNG)-RELATED"/>
    <property type="match status" value="1"/>
</dbReference>
<dbReference type="GO" id="GO:0000981">
    <property type="term" value="F:DNA-binding transcription factor activity, RNA polymerase II-specific"/>
    <property type="evidence" value="ECO:0007669"/>
    <property type="project" value="EnsemblFungi"/>
</dbReference>
<evidence type="ECO:0000256" key="6">
    <source>
        <dbReference type="ARBA" id="ARBA00023163"/>
    </source>
</evidence>
<evidence type="ECO:0000256" key="3">
    <source>
        <dbReference type="ARBA" id="ARBA00022833"/>
    </source>
</evidence>
<dbReference type="Proteomes" id="UP000006310">
    <property type="component" value="Chromosome 2"/>
</dbReference>
<dbReference type="KEGG" id="kng:KNAG_0B05120"/>
<dbReference type="GO" id="GO:0005634">
    <property type="term" value="C:nucleus"/>
    <property type="evidence" value="ECO:0007669"/>
    <property type="project" value="UniProtKB-SubCell"/>
</dbReference>
<evidence type="ECO:0000256" key="7">
    <source>
        <dbReference type="ARBA" id="ARBA00023242"/>
    </source>
</evidence>
<gene>
    <name evidence="10" type="primary">KNAG0B05120</name>
    <name evidence="10" type="ordered locus">KNAG_0B05120</name>
</gene>
<reference evidence="11" key="2">
    <citation type="submission" date="2012-08" db="EMBL/GenBank/DDBJ databases">
        <title>Genome sequence of Kazachstania naganishii.</title>
        <authorList>
            <person name="Gordon J.L."/>
            <person name="Armisen D."/>
            <person name="Proux-Wera E."/>
            <person name="OhEigeartaigh S.S."/>
            <person name="Byrne K.P."/>
            <person name="Wolfe K.H."/>
        </authorList>
    </citation>
    <scope>NUCLEOTIDE SEQUENCE [LARGE SCALE GENOMIC DNA]</scope>
    <source>
        <strain evidence="11">ATCC MYA-139 / BCRC 22969 / CBS 8797 / CCRC 22969 / KCTC 17520 / NBRC 10181 / NCYC 3082</strain>
    </source>
</reference>
<dbReference type="InterPro" id="IPR036864">
    <property type="entry name" value="Zn2-C6_fun-type_DNA-bd_sf"/>
</dbReference>
<dbReference type="eggNOG" id="ENOG502QR1M">
    <property type="taxonomic scope" value="Eukaryota"/>
</dbReference>
<feature type="compositionally biased region" description="Basic and acidic residues" evidence="8">
    <location>
        <begin position="14"/>
        <end position="23"/>
    </location>
</feature>
<dbReference type="Gene3D" id="4.10.240.10">
    <property type="entry name" value="Zn(2)-C6 fungal-type DNA-binding domain"/>
    <property type="match status" value="1"/>
</dbReference>
<keyword evidence="6" id="KW-0804">Transcription</keyword>
<dbReference type="InterPro" id="IPR007219">
    <property type="entry name" value="XnlR_reg_dom"/>
</dbReference>
<proteinExistence type="predicted"/>
<dbReference type="SMART" id="SM00906">
    <property type="entry name" value="Fungal_trans"/>
    <property type="match status" value="1"/>
</dbReference>
<evidence type="ECO:0000256" key="2">
    <source>
        <dbReference type="ARBA" id="ARBA00022723"/>
    </source>
</evidence>
<dbReference type="CDD" id="cd14723">
    <property type="entry name" value="ZIP_Ppr1"/>
    <property type="match status" value="1"/>
</dbReference>
<dbReference type="Pfam" id="PF04082">
    <property type="entry name" value="Fungal_trans"/>
    <property type="match status" value="1"/>
</dbReference>
<dbReference type="SUPFAM" id="SSF57959">
    <property type="entry name" value="Leucine zipper domain"/>
    <property type="match status" value="1"/>
</dbReference>
<dbReference type="OMA" id="ISACNRC"/>
<dbReference type="CDD" id="cd00067">
    <property type="entry name" value="GAL4"/>
    <property type="match status" value="1"/>
</dbReference>
<dbReference type="OrthoDB" id="2399539at2759"/>
<keyword evidence="11" id="KW-1185">Reference proteome</keyword>
<dbReference type="GO" id="GO:1900399">
    <property type="term" value="P:positive regulation of pyrimidine nucleotide biosynthetic process"/>
    <property type="evidence" value="ECO:0007669"/>
    <property type="project" value="EnsemblFungi"/>
</dbReference>
<dbReference type="GO" id="GO:0043565">
    <property type="term" value="F:sequence-specific DNA binding"/>
    <property type="evidence" value="ECO:0007669"/>
    <property type="project" value="EnsemblFungi"/>
</dbReference>
<dbReference type="GeneID" id="34524595"/>
<dbReference type="GO" id="GO:0045944">
    <property type="term" value="P:positive regulation of transcription by RNA polymerase II"/>
    <property type="evidence" value="ECO:0007669"/>
    <property type="project" value="EnsemblFungi"/>
</dbReference>
<keyword evidence="4" id="KW-0805">Transcription regulation</keyword>
<keyword evidence="3" id="KW-0862">Zinc</keyword>
<evidence type="ECO:0000256" key="1">
    <source>
        <dbReference type="ARBA" id="ARBA00004123"/>
    </source>
</evidence>
<dbReference type="PROSITE" id="PS00463">
    <property type="entry name" value="ZN2_CY6_FUNGAL_1"/>
    <property type="match status" value="1"/>
</dbReference>
<protein>
    <recommendedName>
        <fullName evidence="9">Zn(2)-C6 fungal-type domain-containing protein</fullName>
    </recommendedName>
</protein>
<feature type="compositionally biased region" description="Basic and acidic residues" evidence="8">
    <location>
        <begin position="795"/>
        <end position="806"/>
    </location>
</feature>
<dbReference type="STRING" id="1071383.J7R2A6"/>